<keyword evidence="1" id="KW-0732">Signal</keyword>
<sequence length="301" mass="34342">MTKKIIRLTIIILAVLFLCLSNTYAETSETENLIPVLTSNTEPTGEASSSTIWSNRHQPYNAFNQSNDDYGWVTAEGEKTGWLSYEFEQPKVVNKYIIKKRTKHMKVSEEIPKDWTFEGWNGDEWLVLDEQTNVTNWEDSKEFSFNNTDEFKKYRLNVTDNNGYKFTSIGALEMYNQEQNNTEPTPDPQNPEIKEGTKLYVGNESLYKLSSGDIYAWGNNQYGQLGLGDMQNRDISSREKVDLPEKIIDLVIGKNFVIALGESGKVYGWGDNTSELYDDNGGLILSPVEFDEDIQSIIKAE</sequence>
<reference evidence="2 3" key="1">
    <citation type="submission" date="2018-06" db="EMBL/GenBank/DDBJ databases">
        <title>Genomic Encyclopedia of Type Strains, Phase IV (KMG-IV): sequencing the most valuable type-strain genomes for metagenomic binning, comparative biology and taxonomic classification.</title>
        <authorList>
            <person name="Goeker M."/>
        </authorList>
    </citation>
    <scope>NUCLEOTIDE SEQUENCE [LARGE SCALE GENOMIC DNA]</scope>
    <source>
        <strain evidence="2 3">DSM 15140</strain>
    </source>
</reference>
<evidence type="ECO:0000256" key="1">
    <source>
        <dbReference type="SAM" id="SignalP"/>
    </source>
</evidence>
<evidence type="ECO:0000313" key="2">
    <source>
        <dbReference type="EMBL" id="RBO99526.1"/>
    </source>
</evidence>
<dbReference type="InterPro" id="IPR008979">
    <property type="entry name" value="Galactose-bd-like_sf"/>
</dbReference>
<proteinExistence type="predicted"/>
<dbReference type="OrthoDB" id="7182479at2"/>
<keyword evidence="3" id="KW-1185">Reference proteome</keyword>
<evidence type="ECO:0000313" key="3">
    <source>
        <dbReference type="Proteomes" id="UP000252254"/>
    </source>
</evidence>
<dbReference type="Gene3D" id="2.60.120.260">
    <property type="entry name" value="Galactose-binding domain-like"/>
    <property type="match status" value="1"/>
</dbReference>
<organism evidence="2 3">
    <name type="scientific">Paraliobacillus ryukyuensis</name>
    <dbReference type="NCBI Taxonomy" id="200904"/>
    <lineage>
        <taxon>Bacteria</taxon>
        <taxon>Bacillati</taxon>
        <taxon>Bacillota</taxon>
        <taxon>Bacilli</taxon>
        <taxon>Bacillales</taxon>
        <taxon>Bacillaceae</taxon>
        <taxon>Paraliobacillus</taxon>
    </lineage>
</organism>
<dbReference type="PANTHER" id="PTHR45982">
    <property type="entry name" value="REGULATOR OF CHROMOSOME CONDENSATION"/>
    <property type="match status" value="1"/>
</dbReference>
<dbReference type="InterPro" id="IPR009091">
    <property type="entry name" value="RCC1/BLIP-II"/>
</dbReference>
<dbReference type="Pfam" id="PF00415">
    <property type="entry name" value="RCC1"/>
    <property type="match status" value="1"/>
</dbReference>
<dbReference type="EMBL" id="QNRI01000004">
    <property type="protein sequence ID" value="RBO99526.1"/>
    <property type="molecule type" value="Genomic_DNA"/>
</dbReference>
<dbReference type="SUPFAM" id="SSF50985">
    <property type="entry name" value="RCC1/BLIP-II"/>
    <property type="match status" value="1"/>
</dbReference>
<dbReference type="InterPro" id="IPR000408">
    <property type="entry name" value="Reg_chr_condens"/>
</dbReference>
<dbReference type="Proteomes" id="UP000252254">
    <property type="component" value="Unassembled WGS sequence"/>
</dbReference>
<name>A0A366EAY4_9BACI</name>
<gene>
    <name evidence="2" type="ORF">DES48_104202</name>
</gene>
<feature type="chain" id="PRO_5016688401" evidence="1">
    <location>
        <begin position="26"/>
        <end position="301"/>
    </location>
</feature>
<comment type="caution">
    <text evidence="2">The sequence shown here is derived from an EMBL/GenBank/DDBJ whole genome shotgun (WGS) entry which is preliminary data.</text>
</comment>
<feature type="signal peptide" evidence="1">
    <location>
        <begin position="1"/>
        <end position="25"/>
    </location>
</feature>
<dbReference type="Gene3D" id="2.130.10.30">
    <property type="entry name" value="Regulator of chromosome condensation 1/beta-lactamase-inhibitor protein II"/>
    <property type="match status" value="1"/>
</dbReference>
<dbReference type="InterPro" id="IPR051553">
    <property type="entry name" value="Ran_GTPase-activating"/>
</dbReference>
<dbReference type="RefSeq" id="WP_113868481.1">
    <property type="nucleotide sequence ID" value="NZ_BAABQN010000003.1"/>
</dbReference>
<dbReference type="AlphaFoldDB" id="A0A366EAY4"/>
<protein>
    <submittedName>
        <fullName evidence="2">Regulator of chromosome condensation (RCC1) repeat-containing protein</fullName>
    </submittedName>
</protein>
<accession>A0A366EAY4</accession>
<dbReference type="PROSITE" id="PS50012">
    <property type="entry name" value="RCC1_3"/>
    <property type="match status" value="1"/>
</dbReference>
<dbReference type="SUPFAM" id="SSF49785">
    <property type="entry name" value="Galactose-binding domain-like"/>
    <property type="match status" value="1"/>
</dbReference>
<dbReference type="PANTHER" id="PTHR45982:SF1">
    <property type="entry name" value="REGULATOR OF CHROMOSOME CONDENSATION"/>
    <property type="match status" value="1"/>
</dbReference>